<dbReference type="InterPro" id="IPR043128">
    <property type="entry name" value="Rev_trsase/Diguanyl_cyclase"/>
</dbReference>
<dbReference type="InterPro" id="IPR006674">
    <property type="entry name" value="HD_domain"/>
</dbReference>
<keyword evidence="6" id="KW-0378">Hydrolase</keyword>
<feature type="coiled-coil region" evidence="3">
    <location>
        <begin position="801"/>
        <end position="828"/>
    </location>
</feature>
<proteinExistence type="predicted"/>
<dbReference type="Gene3D" id="1.10.3210.10">
    <property type="entry name" value="Hypothetical protein af1432"/>
    <property type="match status" value="1"/>
</dbReference>
<gene>
    <name evidence="6" type="ordered locus">LS215_0708</name>
</gene>
<dbReference type="GeneID" id="7798879"/>
<protein>
    <submittedName>
        <fullName evidence="6">Metal dependent phophohydrolase</fullName>
    </submittedName>
</protein>
<evidence type="ECO:0000313" key="7">
    <source>
        <dbReference type="Proteomes" id="UP000001747"/>
    </source>
</evidence>
<dbReference type="InterPro" id="IPR052117">
    <property type="entry name" value="Cas10/Csm1_subtype-III-A"/>
</dbReference>
<dbReference type="Proteomes" id="UP000001747">
    <property type="component" value="Chromosome"/>
</dbReference>
<evidence type="ECO:0000256" key="2">
    <source>
        <dbReference type="ARBA" id="ARBA00023118"/>
    </source>
</evidence>
<keyword evidence="3" id="KW-0175">Coiled coil</keyword>
<dbReference type="HOGENOM" id="CLU_325331_0_0_2"/>
<evidence type="ECO:0000259" key="4">
    <source>
        <dbReference type="Pfam" id="PF01966"/>
    </source>
</evidence>
<evidence type="ECO:0000256" key="1">
    <source>
        <dbReference type="ARBA" id="ARBA00022741"/>
    </source>
</evidence>
<dbReference type="EMBL" id="CP001399">
    <property type="protein sequence ID" value="ACP34781.1"/>
    <property type="molecule type" value="Genomic_DNA"/>
</dbReference>
<evidence type="ECO:0000313" key="6">
    <source>
        <dbReference type="EMBL" id="ACP34781.1"/>
    </source>
</evidence>
<feature type="domain" description="Cas10/Cmr2 second palm" evidence="5">
    <location>
        <begin position="592"/>
        <end position="733"/>
    </location>
</feature>
<dbReference type="Pfam" id="PF22335">
    <property type="entry name" value="Cas10-Cmr2_palm2"/>
    <property type="match status" value="1"/>
</dbReference>
<evidence type="ECO:0000259" key="5">
    <source>
        <dbReference type="Pfam" id="PF22335"/>
    </source>
</evidence>
<dbReference type="PANTHER" id="PTHR36528:SF1">
    <property type="entry name" value="CRISPR SYSTEM SINGLE-STRAND-SPECIFIC DEOXYRIBONUCLEASE CAS10_CSM1 (SUBTYPE III-A)"/>
    <property type="match status" value="1"/>
</dbReference>
<keyword evidence="1" id="KW-0547">Nucleotide-binding</keyword>
<dbReference type="Gene3D" id="3.30.70.270">
    <property type="match status" value="1"/>
</dbReference>
<evidence type="ECO:0000256" key="3">
    <source>
        <dbReference type="SAM" id="Coils"/>
    </source>
</evidence>
<dbReference type="SUPFAM" id="SSF109604">
    <property type="entry name" value="HD-domain/PDEase-like"/>
    <property type="match status" value="1"/>
</dbReference>
<dbReference type="Pfam" id="PF01966">
    <property type="entry name" value="HD"/>
    <property type="match status" value="1"/>
</dbReference>
<dbReference type="GO" id="GO:0000166">
    <property type="term" value="F:nucleotide binding"/>
    <property type="evidence" value="ECO:0007669"/>
    <property type="project" value="UniProtKB-KW"/>
</dbReference>
<dbReference type="GO" id="GO:0016787">
    <property type="term" value="F:hydrolase activity"/>
    <property type="evidence" value="ECO:0007669"/>
    <property type="project" value="UniProtKB-KW"/>
</dbReference>
<feature type="domain" description="HD" evidence="4">
    <location>
        <begin position="183"/>
        <end position="264"/>
    </location>
</feature>
<organism evidence="6 7">
    <name type="scientific">Saccharolobus islandicus (strain L.S.2.15 / Lassen #1)</name>
    <name type="common">Sulfolobus islandicus</name>
    <dbReference type="NCBI Taxonomy" id="429572"/>
    <lineage>
        <taxon>Archaea</taxon>
        <taxon>Thermoproteota</taxon>
        <taxon>Thermoprotei</taxon>
        <taxon>Sulfolobales</taxon>
        <taxon>Sulfolobaceae</taxon>
        <taxon>Saccharolobus</taxon>
    </lineage>
</organism>
<dbReference type="OrthoDB" id="44247at2157"/>
<name>C3MMF8_SACI2</name>
<dbReference type="RefSeq" id="WP_012713179.1">
    <property type="nucleotide sequence ID" value="NC_012589.1"/>
</dbReference>
<accession>C3MMF8</accession>
<reference evidence="6 7" key="1">
    <citation type="journal article" date="2009" name="Proc. Natl. Acad. Sci. U.S.A.">
        <title>Biogeography of the Sulfolobus islandicus pan-genome.</title>
        <authorList>
            <person name="Reno M.L."/>
            <person name="Held N.L."/>
            <person name="Fields C.J."/>
            <person name="Burke P.V."/>
            <person name="Whitaker R.J."/>
        </authorList>
    </citation>
    <scope>NUCLEOTIDE SEQUENCE [LARGE SCALE GENOMIC DNA]</scope>
    <source>
        <strain evidence="7">L.S.2.15 / Lassen #1</strain>
    </source>
</reference>
<keyword evidence="2" id="KW-0051">Antiviral defense</keyword>
<dbReference type="PANTHER" id="PTHR36528">
    <property type="entry name" value="CRISPR SYSTEM SINGLE-STRAND-SPECIFIC DEOXYRIBONUCLEASE CAS10/CSM1 (SUBTYPE III-A)"/>
    <property type="match status" value="1"/>
</dbReference>
<dbReference type="InterPro" id="IPR054767">
    <property type="entry name" value="Cas10-Cmr2_palm2"/>
</dbReference>
<sequence>MTLRGKLNLPEFRVVFDGEDGKVYEGNKDLKEKIVDTLAHMAQISCEIAKGNEKKAMDIYADIVSMLYKLPMFVSYAPIAEETKVNKVNYIPTAFEYFFIYTVARHVMDITIDKNTSLEDVFKKLESFEHIDMLRSLIRSYFLSIREIYEALINTPADTRPGFNFTSLASHLQLTSLISWLLQPYSIDLSYLRVASLLHDIGKLIDPRHHVTEAINILRKLENALESGGACIKLERVKELIASHHGDYENIVQKADRLASSADRLTELVNKALDTIEYGKEVKECFNKEHEQSYDCFTNLGKEKYEKVSKDIYKFILSQVVSEEVIKNEGAKVFPFIPEKVEKGVKEIQPGRLLGYLVYIDVPGIQNFITNFSKLRDMSFASMLVDFLVTVYSFVLLDTEFSSRVKSRLPAEALLSGYGGHSYIVIRKDICNSDKCYEEIKDLFRGIKLLSNLDLKLQVSIAEFAYDNYIKNYNEVWDEIKDQFSERHLVDFDEEIYSIGLHMVCDNCGIRPASVFAKDFGEYLCKRCYEVRRLSSTRGFISKVKLTYLLPAGEVPLKITPEKSAKKIFGENYTEYAMEFIAGYKGLEDTRYVTIIKADGNRGGIIFSASVTFSDYIDKSFRLDYGVKKAFYETLTELANAEREFLKSDDDLPLTSRILSGVLYLGGDDITILAPSIIAIPFAVKFFEKATQFTGFTFKVGIVSVKPDHPIQFAFQASDELMERSKIKPERDSKNAIEYNKTSIACMVFSSTLASKSVIHSEISKYKKPNNSYLVVANDIKKVKELLELVNLYEFKDVVSLYNSENDKKEIREKLRQLEDIVSYAETNLDKSNGYLRTLAYILRKIAKSDRAYDKEILKKLVEKKEGSLKEIPLYDYYFILKTFKVGVG</sequence>
<dbReference type="KEGG" id="sis:LS215_0708"/>
<dbReference type="GO" id="GO:0051607">
    <property type="term" value="P:defense response to virus"/>
    <property type="evidence" value="ECO:0007669"/>
    <property type="project" value="UniProtKB-KW"/>
</dbReference>
<dbReference type="AlphaFoldDB" id="C3MMF8"/>